<organism evidence="1 2">
    <name type="scientific">Lysobacter gummosus</name>
    <dbReference type="NCBI Taxonomy" id="262324"/>
    <lineage>
        <taxon>Bacteria</taxon>
        <taxon>Pseudomonadati</taxon>
        <taxon>Pseudomonadota</taxon>
        <taxon>Gammaproteobacteria</taxon>
        <taxon>Lysobacterales</taxon>
        <taxon>Lysobacteraceae</taxon>
        <taxon>Lysobacter</taxon>
    </lineage>
</organism>
<evidence type="ECO:0000313" key="2">
    <source>
        <dbReference type="Proteomes" id="UP000829194"/>
    </source>
</evidence>
<accession>A0ABY3XIF8</accession>
<sequence>MYPGCKLKELNSTRFLKDSDRFVLAKFTYTCPDHNYLKYGNLVYTKTMDTGFTIYCCAREATAEEL</sequence>
<protein>
    <submittedName>
        <fullName evidence="1">Uncharacterized protein</fullName>
    </submittedName>
</protein>
<gene>
    <name evidence="1" type="ORF">MOV92_09310</name>
</gene>
<name>A0ABY3XIF8_9GAMM</name>
<dbReference type="RefSeq" id="WP_148648814.1">
    <property type="nucleotide sequence ID" value="NZ_CP011131.1"/>
</dbReference>
<evidence type="ECO:0000313" key="1">
    <source>
        <dbReference type="EMBL" id="UNP31415.1"/>
    </source>
</evidence>
<dbReference type="Proteomes" id="UP000829194">
    <property type="component" value="Chromosome"/>
</dbReference>
<reference evidence="1 2" key="1">
    <citation type="submission" date="2022-03" db="EMBL/GenBank/DDBJ databases">
        <title>Complete genome sequence of Lysobacter capsici VKM B-2533 and Lysobacter gummosus 10.1.1, promising sources of lytic agents.</title>
        <authorList>
            <person name="Tarlachkov S.V."/>
            <person name="Kudryakova I.V."/>
            <person name="Afoshin A.S."/>
            <person name="Leontyevskaya E.A."/>
            <person name="Leontyevskaya N.V."/>
        </authorList>
    </citation>
    <scope>NUCLEOTIDE SEQUENCE [LARGE SCALE GENOMIC DNA]</scope>
    <source>
        <strain evidence="1 2">10.1.1</strain>
    </source>
</reference>
<proteinExistence type="predicted"/>
<dbReference type="EMBL" id="CP093547">
    <property type="protein sequence ID" value="UNP31415.1"/>
    <property type="molecule type" value="Genomic_DNA"/>
</dbReference>
<keyword evidence="2" id="KW-1185">Reference proteome</keyword>